<dbReference type="InterPro" id="IPR036390">
    <property type="entry name" value="WH_DNA-bd_sf"/>
</dbReference>
<proteinExistence type="predicted"/>
<feature type="domain" description="Transcription regulator TrmB N-terminal" evidence="1">
    <location>
        <begin position="7"/>
        <end position="75"/>
    </location>
</feature>
<dbReference type="Pfam" id="PF01978">
    <property type="entry name" value="TrmB"/>
    <property type="match status" value="1"/>
</dbReference>
<dbReference type="PANTHER" id="PTHR34293:SF1">
    <property type="entry name" value="HTH-TYPE TRANSCRIPTIONAL REGULATOR TRMBL2"/>
    <property type="match status" value="1"/>
</dbReference>
<dbReference type="SUPFAM" id="SSF46785">
    <property type="entry name" value="Winged helix' DNA-binding domain"/>
    <property type="match status" value="1"/>
</dbReference>
<name>A0A0G0LCA0_9BACT</name>
<protein>
    <recommendedName>
        <fullName evidence="1">Transcription regulator TrmB N-terminal domain-containing protein</fullName>
    </recommendedName>
</protein>
<evidence type="ECO:0000313" key="3">
    <source>
        <dbReference type="Proteomes" id="UP000033934"/>
    </source>
</evidence>
<dbReference type="InterPro" id="IPR036388">
    <property type="entry name" value="WH-like_DNA-bd_sf"/>
</dbReference>
<dbReference type="PANTHER" id="PTHR34293">
    <property type="entry name" value="HTH-TYPE TRANSCRIPTIONAL REGULATOR TRMBL2"/>
    <property type="match status" value="1"/>
</dbReference>
<evidence type="ECO:0000259" key="1">
    <source>
        <dbReference type="Pfam" id="PF01978"/>
    </source>
</evidence>
<dbReference type="AlphaFoldDB" id="A0A0G0LCA0"/>
<gene>
    <name evidence="2" type="ORF">UT11_C0022G0001</name>
</gene>
<comment type="caution">
    <text evidence="2">The sequence shown here is derived from an EMBL/GenBank/DDBJ whole genome shotgun (WGS) entry which is preliminary data.</text>
</comment>
<dbReference type="InterPro" id="IPR051797">
    <property type="entry name" value="TrmB-like"/>
</dbReference>
<dbReference type="Gene3D" id="1.10.10.10">
    <property type="entry name" value="Winged helix-like DNA-binding domain superfamily/Winged helix DNA-binding domain"/>
    <property type="match status" value="1"/>
</dbReference>
<accession>A0A0G0LCA0</accession>
<dbReference type="Proteomes" id="UP000033934">
    <property type="component" value="Unassembled WGS sequence"/>
</dbReference>
<organism evidence="2 3">
    <name type="scientific">Berkelbacteria bacterium GW2011_GWA2_38_9</name>
    <dbReference type="NCBI Taxonomy" id="1618334"/>
    <lineage>
        <taxon>Bacteria</taxon>
        <taxon>Candidatus Berkelbacteria</taxon>
    </lineage>
</organism>
<evidence type="ECO:0000313" key="2">
    <source>
        <dbReference type="EMBL" id="KKQ89598.1"/>
    </source>
</evidence>
<dbReference type="EMBL" id="LBVO01000022">
    <property type="protein sequence ID" value="KKQ89598.1"/>
    <property type="molecule type" value="Genomic_DNA"/>
</dbReference>
<sequence>MNTSEALKELGLSQKEADLYLVSLQIGSATIFTLSRAANMHRPIVYKLVDQLIAKGVMKTSLDGKRRVYVATNPKDLVQIIKNKESALSEVLPELLALASSGSKRAKVLYFEGRDRLKDLFRTGLEAKSKSMYSYFPSKYMIELFGKREMEQIIDERIKRKIEVKTLRSRLSEEEFVGSEKTEEAYRQFKYLPDDQNLQMGIVIFDNKVNLFSPIKENFGLQIESEV</sequence>
<dbReference type="InterPro" id="IPR002831">
    <property type="entry name" value="Tscrpt_reg_TrmB_N"/>
</dbReference>
<reference evidence="2 3" key="1">
    <citation type="journal article" date="2015" name="Nature">
        <title>rRNA introns, odd ribosomes, and small enigmatic genomes across a large radiation of phyla.</title>
        <authorList>
            <person name="Brown C.T."/>
            <person name="Hug L.A."/>
            <person name="Thomas B.C."/>
            <person name="Sharon I."/>
            <person name="Castelle C.J."/>
            <person name="Singh A."/>
            <person name="Wilkins M.J."/>
            <person name="Williams K.H."/>
            <person name="Banfield J.F."/>
        </authorList>
    </citation>
    <scope>NUCLEOTIDE SEQUENCE [LARGE SCALE GENOMIC DNA]</scope>
</reference>